<dbReference type="Proteomes" id="UP000198992">
    <property type="component" value="Unassembled WGS sequence"/>
</dbReference>
<reference evidence="2 3" key="1">
    <citation type="submission" date="2016-10" db="EMBL/GenBank/DDBJ databases">
        <authorList>
            <person name="de Groot N.N."/>
        </authorList>
    </citation>
    <scope>NUCLEOTIDE SEQUENCE [LARGE SCALE GENOMIC DNA]</scope>
    <source>
        <strain evidence="2 3">MT12</strain>
    </source>
</reference>
<proteinExistence type="predicted"/>
<name>A0A1H5GA96_9BRAD</name>
<evidence type="ECO:0000313" key="2">
    <source>
        <dbReference type="EMBL" id="SEE12414.1"/>
    </source>
</evidence>
<dbReference type="AlphaFoldDB" id="A0A1H5GA96"/>
<sequence>MAKVLSLDSIILAEATDQAICSLFPRDSIALAGHRFAGQDASGGHNVSMVGNIAAMNLGWRQTQAYPFSADVGGEPAIELATGCCVRRHQCANDCLEHWPRRWDAWTAMITIAAIGRSRATDSIESRSVVCAWPSRENAGERDTVDILRQIIGPRRQQGHPLPPVRPISIPRGPRRRQSEHADQAFAREMTGRETRTIPSRTPSLPRRVRSNRQ</sequence>
<protein>
    <submittedName>
        <fullName evidence="2">Uncharacterized protein</fullName>
    </submittedName>
</protein>
<evidence type="ECO:0000313" key="3">
    <source>
        <dbReference type="Proteomes" id="UP000198992"/>
    </source>
</evidence>
<organism evidence="2 3">
    <name type="scientific">Bradyrhizobium erythrophlei</name>
    <dbReference type="NCBI Taxonomy" id="1437360"/>
    <lineage>
        <taxon>Bacteria</taxon>
        <taxon>Pseudomonadati</taxon>
        <taxon>Pseudomonadota</taxon>
        <taxon>Alphaproteobacteria</taxon>
        <taxon>Hyphomicrobiales</taxon>
        <taxon>Nitrobacteraceae</taxon>
        <taxon>Bradyrhizobium</taxon>
    </lineage>
</organism>
<evidence type="ECO:0000256" key="1">
    <source>
        <dbReference type="SAM" id="MobiDB-lite"/>
    </source>
</evidence>
<feature type="region of interest" description="Disordered" evidence="1">
    <location>
        <begin position="153"/>
        <end position="214"/>
    </location>
</feature>
<dbReference type="EMBL" id="FNTH01000001">
    <property type="protein sequence ID" value="SEE12414.1"/>
    <property type="molecule type" value="Genomic_DNA"/>
</dbReference>
<gene>
    <name evidence="2" type="ORF">SAMN05444164_6999</name>
</gene>
<accession>A0A1H5GA96</accession>